<dbReference type="RefSeq" id="WP_173876191.1">
    <property type="nucleotide sequence ID" value="NZ_CP047883.1"/>
</dbReference>
<evidence type="ECO:0000313" key="2">
    <source>
        <dbReference type="Proteomes" id="UP000501099"/>
    </source>
</evidence>
<organism evidence="1 2">
    <name type="scientific">Streptococcus mitis</name>
    <dbReference type="NCBI Taxonomy" id="28037"/>
    <lineage>
        <taxon>Bacteria</taxon>
        <taxon>Bacillati</taxon>
        <taxon>Bacillota</taxon>
        <taxon>Bacilli</taxon>
        <taxon>Lactobacillales</taxon>
        <taxon>Streptococcaceae</taxon>
        <taxon>Streptococcus</taxon>
        <taxon>Streptococcus mitis group</taxon>
    </lineage>
</organism>
<dbReference type="GO" id="GO:0046872">
    <property type="term" value="F:metal ion binding"/>
    <property type="evidence" value="ECO:0007669"/>
    <property type="project" value="InterPro"/>
</dbReference>
<proteinExistence type="predicted"/>
<gene>
    <name evidence="1" type="ORF">M594_05620</name>
</gene>
<name>A0A6M9FCE9_STRMT</name>
<reference evidence="1 2" key="1">
    <citation type="submission" date="2020-01" db="EMBL/GenBank/DDBJ databases">
        <title>Complete genome sequence of the tetracycline resistane Streptococcus mitis isolate S022-V3-A4.</title>
        <authorList>
            <person name="Pinzauti D."/>
            <person name="Iannelli F."/>
            <person name="Pozzi G."/>
            <person name="Santoro F."/>
        </authorList>
    </citation>
    <scope>NUCLEOTIDE SEQUENCE [LARGE SCALE GENOMIC DNA]</scope>
    <source>
        <strain evidence="1 2">S022-V3-A4</strain>
    </source>
</reference>
<dbReference type="AlphaFoldDB" id="A0A6M9FCE9"/>
<dbReference type="EMBL" id="CP047883">
    <property type="protein sequence ID" value="QKL33186.1"/>
    <property type="molecule type" value="Genomic_DNA"/>
</dbReference>
<protein>
    <submittedName>
        <fullName evidence="1">Uncharacterized protein</fullName>
    </submittedName>
</protein>
<dbReference type="Proteomes" id="UP000501099">
    <property type="component" value="Chromosome"/>
</dbReference>
<sequence length="282" mass="34037">MEKDCTFFIKPVSDLGEVTIERIIFNFNGSIREGYLHLLEHLWVRANKSWFDDYESKMNIFNALTDKNRITFILIYTESTVNTNKLIFDLNFNEQDFLIEKKTIYEERKLYSDSTPDVDIVLGSLRTIEAFDLIVLKNMMHQMNYKKIRFHFSSKNNGKYMKNPTINIKKNSIIWKDSNTIQLKDFYDYKVLLTILKVFKLTNESFCFNINEAKENYEITFDDYEVFDFMLKNKDNVLKRYQLLLTNTQLFIEQTIYLFDLFGFNLDILDFWREFNWEVLEK</sequence>
<accession>A0A6M9FCE9</accession>
<evidence type="ECO:0000313" key="1">
    <source>
        <dbReference type="EMBL" id="QKL33186.1"/>
    </source>
</evidence>
<dbReference type="SUPFAM" id="SSF63411">
    <property type="entry name" value="LuxS/MPP-like metallohydrolase"/>
    <property type="match status" value="1"/>
</dbReference>
<dbReference type="InterPro" id="IPR011249">
    <property type="entry name" value="Metalloenz_LuxS/M16"/>
</dbReference>